<evidence type="ECO:0000313" key="1">
    <source>
        <dbReference type="EMBL" id="RKN59660.1"/>
    </source>
</evidence>
<organism evidence="1 2">
    <name type="scientific">Streptomyces klenkii</name>
    <dbReference type="NCBI Taxonomy" id="1420899"/>
    <lineage>
        <taxon>Bacteria</taxon>
        <taxon>Bacillati</taxon>
        <taxon>Actinomycetota</taxon>
        <taxon>Actinomycetes</taxon>
        <taxon>Kitasatosporales</taxon>
        <taxon>Streptomycetaceae</taxon>
        <taxon>Streptomyces</taxon>
    </lineage>
</organism>
<sequence length="108" mass="10978">MALPSPVISHGGRRRITHVSAGLAEALSPFVRVATPGEHRAALTALLLLITATDADSDGGHPTPDVPVDCAATPALGSRVCIHVLAPGVGDLYAALAHEDIPHAARPS</sequence>
<proteinExistence type="predicted"/>
<keyword evidence="2" id="KW-1185">Reference proteome</keyword>
<dbReference type="Proteomes" id="UP000270343">
    <property type="component" value="Unassembled WGS sequence"/>
</dbReference>
<reference evidence="1 2" key="1">
    <citation type="journal article" date="2015" name="Antonie Van Leeuwenhoek">
        <title>Streptomyces klenkii sp. nov., isolated from deep marine sediment.</title>
        <authorList>
            <person name="Veyisoglu A."/>
            <person name="Sahin N."/>
        </authorList>
    </citation>
    <scope>NUCLEOTIDE SEQUENCE [LARGE SCALE GENOMIC DNA]</scope>
    <source>
        <strain evidence="1 2">KCTC 29202</strain>
    </source>
</reference>
<name>A0A3B0AGE1_9ACTN</name>
<evidence type="ECO:0000313" key="2">
    <source>
        <dbReference type="Proteomes" id="UP000270343"/>
    </source>
</evidence>
<comment type="caution">
    <text evidence="1">The sequence shown here is derived from an EMBL/GenBank/DDBJ whole genome shotgun (WGS) entry which is preliminary data.</text>
</comment>
<dbReference type="AlphaFoldDB" id="A0A3B0AGE1"/>
<protein>
    <submittedName>
        <fullName evidence="1">Uncharacterized protein</fullName>
    </submittedName>
</protein>
<dbReference type="EMBL" id="RBAM01000040">
    <property type="protein sequence ID" value="RKN59660.1"/>
    <property type="molecule type" value="Genomic_DNA"/>
</dbReference>
<accession>A0A3B0AGE1</accession>
<gene>
    <name evidence="1" type="ORF">D7231_34155</name>
</gene>